<comment type="subcellular location">
    <subcellularLocation>
        <location evidence="2">Cytoplasm</location>
    </subcellularLocation>
</comment>
<dbReference type="InterPro" id="IPR002937">
    <property type="entry name" value="Amino_oxidase"/>
</dbReference>
<dbReference type="InterPro" id="IPR036188">
    <property type="entry name" value="FAD/NAD-bd_sf"/>
</dbReference>
<accession>A0A4S2K9P9</accession>
<evidence type="ECO:0000313" key="9">
    <source>
        <dbReference type="EMBL" id="TGZ46003.1"/>
    </source>
</evidence>
<evidence type="ECO:0000256" key="2">
    <source>
        <dbReference type="ARBA" id="ARBA00004496"/>
    </source>
</evidence>
<dbReference type="PANTHER" id="PTHR10742">
    <property type="entry name" value="FLAVIN MONOAMINE OXIDASE"/>
    <property type="match status" value="1"/>
</dbReference>
<keyword evidence="10" id="KW-1185">Reference proteome</keyword>
<comment type="similarity">
    <text evidence="3">Belongs to the flavin monoamine oxidase family.</text>
</comment>
<keyword evidence="5" id="KW-0285">Flavoprotein</keyword>
<dbReference type="SUPFAM" id="SSF54373">
    <property type="entry name" value="FAD-linked reductases, C-terminal domain"/>
    <property type="match status" value="1"/>
</dbReference>
<dbReference type="InterPro" id="IPR050281">
    <property type="entry name" value="Flavin_monoamine_oxidase"/>
</dbReference>
<organism evidence="9 10">
    <name type="scientific">Temnothorax longispinosus</name>
    <dbReference type="NCBI Taxonomy" id="300112"/>
    <lineage>
        <taxon>Eukaryota</taxon>
        <taxon>Metazoa</taxon>
        <taxon>Ecdysozoa</taxon>
        <taxon>Arthropoda</taxon>
        <taxon>Hexapoda</taxon>
        <taxon>Insecta</taxon>
        <taxon>Pterygota</taxon>
        <taxon>Neoptera</taxon>
        <taxon>Endopterygota</taxon>
        <taxon>Hymenoptera</taxon>
        <taxon>Apocrita</taxon>
        <taxon>Aculeata</taxon>
        <taxon>Formicoidea</taxon>
        <taxon>Formicidae</taxon>
        <taxon>Myrmicinae</taxon>
        <taxon>Temnothorax</taxon>
    </lineage>
</organism>
<reference evidence="9 10" key="1">
    <citation type="journal article" date="2019" name="Philos. Trans. R. Soc. Lond., B, Biol. Sci.">
        <title>Ant behaviour and brain gene expression of defending hosts depend on the ecological success of the intruding social parasite.</title>
        <authorList>
            <person name="Kaur R."/>
            <person name="Stoldt M."/>
            <person name="Jongepier E."/>
            <person name="Feldmeyer B."/>
            <person name="Menzel F."/>
            <person name="Bornberg-Bauer E."/>
            <person name="Foitzik S."/>
        </authorList>
    </citation>
    <scope>NUCLEOTIDE SEQUENCE [LARGE SCALE GENOMIC DNA]</scope>
    <source>
        <tissue evidence="9">Whole body</tissue>
    </source>
</reference>
<evidence type="ECO:0000259" key="8">
    <source>
        <dbReference type="Pfam" id="PF01593"/>
    </source>
</evidence>
<sequence>MAESTNNSEDDRLSCKILIIGAGMAGLSAATHLLKNNETDFLIVEARGRIGGRIIAVQLGNEKVELGANWIHGVLGNPMFELAMANGLIDIVHVPKPHKVVAALEDGKQLPFPVLREIYEAYVCFLRRCEEYFLSTYSPPDGITSVGAHIALEAEIYLSSLPPEQRRVRQLIFDCLLKRETCVTGCDSMDDVDLLEMGSYDELQGGNISLPNGYSVILEPVSKHIPKDRILTKHAVTKIRWQKQKCRQDDVGLTEKSVSKSNNSLIEVQCENGKTITAEHVICTLPLGVLKRTAQDMFEPSLPAYKLEAINRLMFGTVNKIFLEYERPFLNPGVSEVMLLWDDERLSETEKRDIGKTWFRKIYSFIKISDTLLLGWISGRAAEYMEKLSTTQVAEVCTTILRRFLNDPFVPTPKNCLRTTWHSQPYTRGSYTAMAVGASQLDIRSLAEPLVQPLEKTENETDETVKILVAFAGEHTHSSFYSTVHGAYLTGRTAADVLLGTKQSEKHALSLSCEDTSDLSSWIQDANKNTWSVKEAMLSSRLKDRAFW</sequence>
<evidence type="ECO:0000256" key="7">
    <source>
        <dbReference type="ARBA" id="ARBA00023002"/>
    </source>
</evidence>
<dbReference type="Proteomes" id="UP000310200">
    <property type="component" value="Unassembled WGS sequence"/>
</dbReference>
<evidence type="ECO:0000256" key="4">
    <source>
        <dbReference type="ARBA" id="ARBA00022490"/>
    </source>
</evidence>
<proteinExistence type="inferred from homology"/>
<comment type="cofactor">
    <cofactor evidence="1">
        <name>FAD</name>
        <dbReference type="ChEBI" id="CHEBI:57692"/>
    </cofactor>
</comment>
<dbReference type="Gene3D" id="3.50.50.60">
    <property type="entry name" value="FAD/NAD(P)-binding domain"/>
    <property type="match status" value="1"/>
</dbReference>
<keyword evidence="7" id="KW-0560">Oxidoreductase</keyword>
<dbReference type="SUPFAM" id="SSF51905">
    <property type="entry name" value="FAD/NAD(P)-binding domain"/>
    <property type="match status" value="1"/>
</dbReference>
<evidence type="ECO:0000256" key="1">
    <source>
        <dbReference type="ARBA" id="ARBA00001974"/>
    </source>
</evidence>
<keyword evidence="4" id="KW-0963">Cytoplasm</keyword>
<evidence type="ECO:0000256" key="3">
    <source>
        <dbReference type="ARBA" id="ARBA00005995"/>
    </source>
</evidence>
<evidence type="ECO:0000256" key="6">
    <source>
        <dbReference type="ARBA" id="ARBA00022827"/>
    </source>
</evidence>
<protein>
    <submittedName>
        <fullName evidence="9">Peroxisomal N(1)-acetyl-spermine/spermidine oxidase</fullName>
    </submittedName>
</protein>
<dbReference type="GO" id="GO:0046592">
    <property type="term" value="F:polyamine oxidase activity"/>
    <property type="evidence" value="ECO:0007669"/>
    <property type="project" value="TreeGrafter"/>
</dbReference>
<feature type="domain" description="Amine oxidase" evidence="8">
    <location>
        <begin position="24"/>
        <end position="499"/>
    </location>
</feature>
<dbReference type="AlphaFoldDB" id="A0A4S2K9P9"/>
<dbReference type="Pfam" id="PF01593">
    <property type="entry name" value="Amino_oxidase"/>
    <property type="match status" value="1"/>
</dbReference>
<dbReference type="Gene3D" id="3.90.660.10">
    <property type="match status" value="1"/>
</dbReference>
<evidence type="ECO:0000313" key="10">
    <source>
        <dbReference type="Proteomes" id="UP000310200"/>
    </source>
</evidence>
<dbReference type="STRING" id="300112.A0A4S2K9P9"/>
<dbReference type="PANTHER" id="PTHR10742:SF405">
    <property type="entry name" value="PEROXISOMAL N(1)-ACETYL-SPERMINE_SPERMIDINE OXIDASE"/>
    <property type="match status" value="1"/>
</dbReference>
<dbReference type="EMBL" id="QBLH01003003">
    <property type="protein sequence ID" value="TGZ46003.1"/>
    <property type="molecule type" value="Genomic_DNA"/>
</dbReference>
<keyword evidence="6" id="KW-0274">FAD</keyword>
<comment type="caution">
    <text evidence="9">The sequence shown here is derived from an EMBL/GenBank/DDBJ whole genome shotgun (WGS) entry which is preliminary data.</text>
</comment>
<evidence type="ECO:0000256" key="5">
    <source>
        <dbReference type="ARBA" id="ARBA00022630"/>
    </source>
</evidence>
<dbReference type="GO" id="GO:0005737">
    <property type="term" value="C:cytoplasm"/>
    <property type="evidence" value="ECO:0007669"/>
    <property type="project" value="UniProtKB-SubCell"/>
</dbReference>
<name>A0A4S2K9P9_9HYME</name>
<gene>
    <name evidence="9" type="ORF">DBV15_08816</name>
</gene>